<name>A0A183A6P2_9TREM</name>
<dbReference type="AlphaFoldDB" id="A0A183A6P2"/>
<proteinExistence type="predicted"/>
<reference evidence="1" key="1">
    <citation type="submission" date="2016-06" db="UniProtKB">
        <authorList>
            <consortium name="WormBaseParasite"/>
        </authorList>
    </citation>
    <scope>IDENTIFICATION</scope>
</reference>
<dbReference type="WBParaSite" id="ECPE_0000263001-mRNA-1">
    <property type="protein sequence ID" value="ECPE_0000263001-mRNA-1"/>
    <property type="gene ID" value="ECPE_0000263001"/>
</dbReference>
<evidence type="ECO:0000313" key="1">
    <source>
        <dbReference type="WBParaSite" id="ECPE_0000263001-mRNA-1"/>
    </source>
</evidence>
<sequence>LIFLFTFDHAENAETYLNIVRFNMHFGSALDILLIPLFNVLRSAHTAPNLELTMFDVKYPCPFRDYIKQLPEVVSRHMGTMVGATSSLKVIYGSRVPNYVMINQWLNEENFQGYLHKTIELAKFITQVGTGADKNVIEEATKKIE</sequence>
<accession>A0A183A6P2</accession>
<protein>
    <submittedName>
        <fullName evidence="1">WS_DGAT_C domain-containing protein</fullName>
    </submittedName>
</protein>
<organism evidence="1">
    <name type="scientific">Echinostoma caproni</name>
    <dbReference type="NCBI Taxonomy" id="27848"/>
    <lineage>
        <taxon>Eukaryota</taxon>
        <taxon>Metazoa</taxon>
        <taxon>Spiralia</taxon>
        <taxon>Lophotrochozoa</taxon>
        <taxon>Platyhelminthes</taxon>
        <taxon>Trematoda</taxon>
        <taxon>Digenea</taxon>
        <taxon>Plagiorchiida</taxon>
        <taxon>Echinostomata</taxon>
        <taxon>Echinostomatoidea</taxon>
        <taxon>Echinostomatidae</taxon>
        <taxon>Echinostoma</taxon>
    </lineage>
</organism>